<comment type="caution">
    <text evidence="1">The sequence shown here is derived from an EMBL/GenBank/DDBJ whole genome shotgun (WGS) entry which is preliminary data.</text>
</comment>
<sequence length="476" mass="53423">MKAKWGVLLVRAAAAEATQREWIAAWASGGRCAHAADEDCAWVNMLGPVDVSCEFEYRVGLYPEDNPGVGGPAIRLTYAGGSATLEPHTATPPSFASHPRLCFRKTRRSNLVLLLVANELRYVFRWWPFFVSTLAYADAVDLWPVIWIGELPRDLATTVGDECRRSTRWAGDPTKGWNSAHVVVRRFLKSAYFQTDRRQTTDLNSNHHVKMTAAYVVLDRPDVDAAYFTDIDVVADPSPRHRNTTLSVHMLGDVDVYFTPSIPFWRVQGSRFYVRDTPFSRTFLSQWLSFRCGFHDQYSLWHAVLTLASRSGCVDYRGEIFFNLSYSTAHRLGHNRRRQHARPQQASSNHEAAVVVVPTPTSSSSSSSSSSSGGKSLFEDMTCDELRHSCPRFGFCFHNYLNVTGRRKPPRVLTGLRHASASHALERRFGYYDGDELGDYHVLVTAENNLLPGLEYGTFLASLGLDSAHDDLASFL</sequence>
<reference evidence="1" key="1">
    <citation type="submission" date="2023-01" db="EMBL/GenBank/DDBJ databases">
        <title>Metagenome sequencing of chrysophaentin producing Chrysophaeum taylorii.</title>
        <authorList>
            <person name="Davison J."/>
            <person name="Bewley C."/>
        </authorList>
    </citation>
    <scope>NUCLEOTIDE SEQUENCE</scope>
    <source>
        <strain evidence="1">NIES-1699</strain>
    </source>
</reference>
<evidence type="ECO:0000313" key="1">
    <source>
        <dbReference type="EMBL" id="KAJ8610841.1"/>
    </source>
</evidence>
<protein>
    <submittedName>
        <fullName evidence="1">Uncharacterized protein</fullName>
    </submittedName>
</protein>
<dbReference type="EMBL" id="JAQMWT010000093">
    <property type="protein sequence ID" value="KAJ8610841.1"/>
    <property type="molecule type" value="Genomic_DNA"/>
</dbReference>
<proteinExistence type="predicted"/>
<name>A0AAD7UKS9_9STRA</name>
<evidence type="ECO:0000313" key="2">
    <source>
        <dbReference type="Proteomes" id="UP001230188"/>
    </source>
</evidence>
<dbReference type="Proteomes" id="UP001230188">
    <property type="component" value="Unassembled WGS sequence"/>
</dbReference>
<dbReference type="AlphaFoldDB" id="A0AAD7UKS9"/>
<accession>A0AAD7UKS9</accession>
<keyword evidence="2" id="KW-1185">Reference proteome</keyword>
<gene>
    <name evidence="1" type="ORF">CTAYLR_006458</name>
</gene>
<organism evidence="1 2">
    <name type="scientific">Chrysophaeum taylorii</name>
    <dbReference type="NCBI Taxonomy" id="2483200"/>
    <lineage>
        <taxon>Eukaryota</taxon>
        <taxon>Sar</taxon>
        <taxon>Stramenopiles</taxon>
        <taxon>Ochrophyta</taxon>
        <taxon>Pelagophyceae</taxon>
        <taxon>Pelagomonadales</taxon>
        <taxon>Pelagomonadaceae</taxon>
        <taxon>Chrysophaeum</taxon>
    </lineage>
</organism>